<dbReference type="Gene3D" id="3.30.565.10">
    <property type="entry name" value="Histidine kinase-like ATPase, C-terminal domain"/>
    <property type="match status" value="1"/>
</dbReference>
<comment type="caution">
    <text evidence="1">The sequence shown here is derived from an EMBL/GenBank/DDBJ whole genome shotgun (WGS) entry which is preliminary data.</text>
</comment>
<evidence type="ECO:0000313" key="1">
    <source>
        <dbReference type="EMBL" id="MFC3103798.1"/>
    </source>
</evidence>
<dbReference type="InterPro" id="IPR036890">
    <property type="entry name" value="HATPase_C_sf"/>
</dbReference>
<reference evidence="2" key="1">
    <citation type="journal article" date="2019" name="Int. J. Syst. Evol. Microbiol.">
        <title>The Global Catalogue of Microorganisms (GCM) 10K type strain sequencing project: providing services to taxonomists for standard genome sequencing and annotation.</title>
        <authorList>
            <consortium name="The Broad Institute Genomics Platform"/>
            <consortium name="The Broad Institute Genome Sequencing Center for Infectious Disease"/>
            <person name="Wu L."/>
            <person name="Ma J."/>
        </authorList>
    </citation>
    <scope>NUCLEOTIDE SEQUENCE [LARGE SCALE GENOMIC DNA]</scope>
    <source>
        <strain evidence="2">KCTC 52640</strain>
    </source>
</reference>
<gene>
    <name evidence="1" type="ORF">ACFOSU_07830</name>
</gene>
<sequence length="654" mass="74806">MPNPSFFGSAQITGRGIKKHFESYEPVRAIYELIWNGFDANATKVNIRTVYNDLDGLEQIAVTDNGDGIDLERLAESFERFNESSKKGDDETHGSQGRGRLAFHKLSEIAEWYTKYASVNAKITINSATIKDYSGENLNSSDQHASLSGLNSGTCVELRNIHGNLPEHESLIEQISREFGWYLALDESREINVNERTVPVPHHSLTRKQFDLEGVEFRVDIIQWKDRPKTEKSYTYITNSKDRIITKELSKLNNKISFYTSAYVSSPWLDSYDSSGLEMDPIHQDDNRIVRKVFSEVLNFQRELYKDFLREHAAEEVEKYDRAGFFPEYRGFDKFYAAWRKNNTKTVIKELYVADPSIFHTLSSKQARVVIRLLDKVLVSNENDGLMDVLDGVLDLDQESLQTFSGQLRRTSLDNIISSIETLQRRQIAVHKLREIMENRYADVLETPDLQGIVENNTWLFGPQYTTLGAEEDTFTKISRKLRDEVPGINSVGVEEIADDAKLDGVQRQVDLFLARKLPAYDSSGEEFFRCVIVEIKRPGISLNKKHLRQLDDYAEILSKHGTFSSSKLKIELILIGRKISKDDSHIGSRLDSVKSVGEMGLVTDSKVKCYVKDWFTIFDEFDLTNNYLMERLNTKLDDLDREPTTGLVASLQG</sequence>
<keyword evidence="2" id="KW-1185">Reference proteome</keyword>
<organism evidence="1 2">
    <name type="scientific">Salinisphaera aquimarina</name>
    <dbReference type="NCBI Taxonomy" id="2094031"/>
    <lineage>
        <taxon>Bacteria</taxon>
        <taxon>Pseudomonadati</taxon>
        <taxon>Pseudomonadota</taxon>
        <taxon>Gammaproteobacteria</taxon>
        <taxon>Salinisphaerales</taxon>
        <taxon>Salinisphaeraceae</taxon>
        <taxon>Salinisphaera</taxon>
    </lineage>
</organism>
<dbReference type="EMBL" id="JBHRSS010000003">
    <property type="protein sequence ID" value="MFC3103798.1"/>
    <property type="molecule type" value="Genomic_DNA"/>
</dbReference>
<dbReference type="Pfam" id="PF13589">
    <property type="entry name" value="HATPase_c_3"/>
    <property type="match status" value="1"/>
</dbReference>
<proteinExistence type="predicted"/>
<dbReference type="SUPFAM" id="SSF55874">
    <property type="entry name" value="ATPase domain of HSP90 chaperone/DNA topoisomerase II/histidine kinase"/>
    <property type="match status" value="1"/>
</dbReference>
<keyword evidence="1" id="KW-0067">ATP-binding</keyword>
<evidence type="ECO:0000313" key="2">
    <source>
        <dbReference type="Proteomes" id="UP001595462"/>
    </source>
</evidence>
<accession>A0ABV7EPL0</accession>
<dbReference type="GO" id="GO:0005524">
    <property type="term" value="F:ATP binding"/>
    <property type="evidence" value="ECO:0007669"/>
    <property type="project" value="UniProtKB-KW"/>
</dbReference>
<name>A0ABV7EPL0_9GAMM</name>
<dbReference type="Proteomes" id="UP001595462">
    <property type="component" value="Unassembled WGS sequence"/>
</dbReference>
<dbReference type="RefSeq" id="WP_380688172.1">
    <property type="nucleotide sequence ID" value="NZ_JBHRSS010000003.1"/>
</dbReference>
<protein>
    <submittedName>
        <fullName evidence="1">ATP-binding protein</fullName>
    </submittedName>
</protein>
<keyword evidence="1" id="KW-0547">Nucleotide-binding</keyword>